<dbReference type="KEGG" id="serj:SGUI_2672"/>
<reference evidence="8 9" key="1">
    <citation type="submission" date="2016-03" db="EMBL/GenBank/DDBJ databases">
        <title>Shallow-sea hydrothermal system.</title>
        <authorList>
            <person name="Tang K."/>
        </authorList>
    </citation>
    <scope>NUCLEOTIDE SEQUENCE [LARGE SCALE GENOMIC DNA]</scope>
    <source>
        <strain evidence="8 9">JLT9</strain>
    </source>
</reference>
<accession>A0A1B1NF70</accession>
<dbReference type="PANTHER" id="PTHR43884:SF20">
    <property type="entry name" value="ACYL-COA DEHYDROGENASE FADE28"/>
    <property type="match status" value="1"/>
</dbReference>
<proteinExistence type="inferred from homology"/>
<protein>
    <submittedName>
        <fullName evidence="8">Butyryl-CoA dehydrogenase</fullName>
        <ecNumber evidence="8">1.3.8.1</ecNumber>
    </submittedName>
</protein>
<dbReference type="OrthoDB" id="7328575at2"/>
<dbReference type="STRING" id="1758689.SGUI_2672"/>
<feature type="domain" description="Acyl-CoA dehydrogenase/oxidase N-terminal" evidence="7">
    <location>
        <begin position="14"/>
        <end position="97"/>
    </location>
</feature>
<dbReference type="PATRIC" id="fig|1758689.4.peg.2793"/>
<evidence type="ECO:0000256" key="3">
    <source>
        <dbReference type="ARBA" id="ARBA00022630"/>
    </source>
</evidence>
<dbReference type="EC" id="1.3.8.1" evidence="8"/>
<keyword evidence="3" id="KW-0285">Flavoprotein</keyword>
<dbReference type="AlphaFoldDB" id="A0A1B1NF70"/>
<comment type="cofactor">
    <cofactor evidence="1">
        <name>FAD</name>
        <dbReference type="ChEBI" id="CHEBI:57692"/>
    </cofactor>
</comment>
<keyword evidence="4" id="KW-0274">FAD</keyword>
<dbReference type="SUPFAM" id="SSF56645">
    <property type="entry name" value="Acyl-CoA dehydrogenase NM domain-like"/>
    <property type="match status" value="1"/>
</dbReference>
<evidence type="ECO:0000259" key="7">
    <source>
        <dbReference type="Pfam" id="PF02771"/>
    </source>
</evidence>
<dbReference type="EMBL" id="CP014989">
    <property type="protein sequence ID" value="ANS80068.1"/>
    <property type="molecule type" value="Genomic_DNA"/>
</dbReference>
<dbReference type="InterPro" id="IPR013786">
    <property type="entry name" value="AcylCoA_DH/ox_N"/>
</dbReference>
<dbReference type="InterPro" id="IPR009075">
    <property type="entry name" value="AcylCo_DH/oxidase_C"/>
</dbReference>
<evidence type="ECO:0000313" key="8">
    <source>
        <dbReference type="EMBL" id="ANS80068.1"/>
    </source>
</evidence>
<evidence type="ECO:0000256" key="2">
    <source>
        <dbReference type="ARBA" id="ARBA00009347"/>
    </source>
</evidence>
<dbReference type="Proteomes" id="UP000092482">
    <property type="component" value="Chromosome"/>
</dbReference>
<evidence type="ECO:0000259" key="6">
    <source>
        <dbReference type="Pfam" id="PF00441"/>
    </source>
</evidence>
<keyword evidence="5 8" id="KW-0560">Oxidoreductase</keyword>
<dbReference type="InterPro" id="IPR036250">
    <property type="entry name" value="AcylCo_DH-like_C"/>
</dbReference>
<evidence type="ECO:0000313" key="9">
    <source>
        <dbReference type="Proteomes" id="UP000092482"/>
    </source>
</evidence>
<keyword evidence="9" id="KW-1185">Reference proteome</keyword>
<dbReference type="Pfam" id="PF02771">
    <property type="entry name" value="Acyl-CoA_dh_N"/>
    <property type="match status" value="1"/>
</dbReference>
<dbReference type="Gene3D" id="1.20.140.10">
    <property type="entry name" value="Butyryl-CoA Dehydrogenase, subunit A, domain 3"/>
    <property type="match status" value="1"/>
</dbReference>
<evidence type="ECO:0000256" key="5">
    <source>
        <dbReference type="ARBA" id="ARBA00023002"/>
    </source>
</evidence>
<organism evidence="8 9">
    <name type="scientific">Serinicoccus hydrothermalis</name>
    <dbReference type="NCBI Taxonomy" id="1758689"/>
    <lineage>
        <taxon>Bacteria</taxon>
        <taxon>Bacillati</taxon>
        <taxon>Actinomycetota</taxon>
        <taxon>Actinomycetes</taxon>
        <taxon>Micrococcales</taxon>
        <taxon>Ornithinimicrobiaceae</taxon>
        <taxon>Serinicoccus</taxon>
    </lineage>
</organism>
<feature type="domain" description="Acyl-CoA dehydrogenase/oxidase C-terminal" evidence="6">
    <location>
        <begin position="199"/>
        <end position="313"/>
    </location>
</feature>
<name>A0A1B1NF70_9MICO</name>
<dbReference type="Pfam" id="PF00441">
    <property type="entry name" value="Acyl-CoA_dh_1"/>
    <property type="match status" value="1"/>
</dbReference>
<evidence type="ECO:0000256" key="1">
    <source>
        <dbReference type="ARBA" id="ARBA00001974"/>
    </source>
</evidence>
<dbReference type="GO" id="GO:0050660">
    <property type="term" value="F:flavin adenine dinucleotide binding"/>
    <property type="evidence" value="ECO:0007669"/>
    <property type="project" value="InterPro"/>
</dbReference>
<evidence type="ECO:0000256" key="4">
    <source>
        <dbReference type="ARBA" id="ARBA00022827"/>
    </source>
</evidence>
<dbReference type="Gene3D" id="1.10.540.10">
    <property type="entry name" value="Acyl-CoA dehydrogenase/oxidase, N-terminal domain"/>
    <property type="match status" value="1"/>
</dbReference>
<dbReference type="InterPro" id="IPR037069">
    <property type="entry name" value="AcylCoA_DH/ox_N_sf"/>
</dbReference>
<dbReference type="RefSeq" id="WP_066641195.1">
    <property type="nucleotide sequence ID" value="NZ_CP014989.1"/>
</dbReference>
<sequence>MTSQDVDPSFAPLMAQFFREQSPPERVSAAEQRDLDESLWAQVTEMGLPLIGVDEALGGSGGTIGELLVVLAAAGRACAPVPLAETAAASWALARTGARVSGDLLTVVPGDPRDTLTVTDGVANGVVHDVPWARVATCAVTVLTTDHGPVLVAIPLESASVRTGYDLARQPKDRVSIDAVRVGVSPWPGASDELMARLTLLRGALMAGALEEVADLTRQYVGERVQFGRPVGRFQAVQEHVVRLEQQATLALLAVNRAAAATEVNPSALEVKLMKLITNEGARLAVRAAHQAHGAIGMTQEYRLQLLTRRLNSWLGEVGTSADLAEAIGAAATEHGIARLITSSAGTMEQA</sequence>
<dbReference type="PANTHER" id="PTHR43884">
    <property type="entry name" value="ACYL-COA DEHYDROGENASE"/>
    <property type="match status" value="1"/>
</dbReference>
<gene>
    <name evidence="8" type="ORF">SGUI_2672</name>
</gene>
<dbReference type="SUPFAM" id="SSF47203">
    <property type="entry name" value="Acyl-CoA dehydrogenase C-terminal domain-like"/>
    <property type="match status" value="1"/>
</dbReference>
<dbReference type="GO" id="GO:0016937">
    <property type="term" value="F:short-chain fatty acyl-CoA dehydrogenase activity"/>
    <property type="evidence" value="ECO:0007669"/>
    <property type="project" value="UniProtKB-EC"/>
</dbReference>
<dbReference type="InterPro" id="IPR009100">
    <property type="entry name" value="AcylCoA_DH/oxidase_NM_dom_sf"/>
</dbReference>
<comment type="similarity">
    <text evidence="2">Belongs to the acyl-CoA dehydrogenase family.</text>
</comment>